<dbReference type="OMA" id="EQHNSPA"/>
<dbReference type="EMBL" id="BEZZ01000398">
    <property type="protein sequence ID" value="GCC31915.1"/>
    <property type="molecule type" value="Genomic_DNA"/>
</dbReference>
<feature type="region of interest" description="Disordered" evidence="1">
    <location>
        <begin position="988"/>
        <end position="1041"/>
    </location>
</feature>
<evidence type="ECO:0000313" key="4">
    <source>
        <dbReference type="Proteomes" id="UP000287033"/>
    </source>
</evidence>
<reference evidence="3 4" key="1">
    <citation type="journal article" date="2018" name="Nat. Ecol. Evol.">
        <title>Shark genomes provide insights into elasmobranch evolution and the origin of vertebrates.</title>
        <authorList>
            <person name="Hara Y"/>
            <person name="Yamaguchi K"/>
            <person name="Onimaru K"/>
            <person name="Kadota M"/>
            <person name="Koyanagi M"/>
            <person name="Keeley SD"/>
            <person name="Tatsumi K"/>
            <person name="Tanaka K"/>
            <person name="Motone F"/>
            <person name="Kageyama Y"/>
            <person name="Nozu R"/>
            <person name="Adachi N"/>
            <person name="Nishimura O"/>
            <person name="Nakagawa R"/>
            <person name="Tanegashima C"/>
            <person name="Kiyatake I"/>
            <person name="Matsumoto R"/>
            <person name="Murakumo K"/>
            <person name="Nishida K"/>
            <person name="Terakita A"/>
            <person name="Kuratani S"/>
            <person name="Sato K"/>
            <person name="Hyodo S Kuraku.S."/>
        </authorList>
    </citation>
    <scope>NUCLEOTIDE SEQUENCE [LARGE SCALE GENOMIC DNA]</scope>
</reference>
<evidence type="ECO:0000313" key="3">
    <source>
        <dbReference type="EMBL" id="GCC31915.1"/>
    </source>
</evidence>
<feature type="region of interest" description="Disordered" evidence="1">
    <location>
        <begin position="240"/>
        <end position="413"/>
    </location>
</feature>
<dbReference type="AlphaFoldDB" id="A0A401SND8"/>
<dbReference type="SUPFAM" id="SSF54928">
    <property type="entry name" value="RNA-binding domain, RBD"/>
    <property type="match status" value="1"/>
</dbReference>
<dbReference type="PANTHER" id="PTHR22014:SF2">
    <property type="entry name" value="RNA-BINDING PROTEIN 33"/>
    <property type="match status" value="1"/>
</dbReference>
<dbReference type="PANTHER" id="PTHR22014">
    <property type="entry name" value="RNA-BINDING PROTEIN 33"/>
    <property type="match status" value="1"/>
</dbReference>
<dbReference type="Gene3D" id="3.30.70.330">
    <property type="match status" value="1"/>
</dbReference>
<evidence type="ECO:0000259" key="2">
    <source>
        <dbReference type="SMART" id="SM00360"/>
    </source>
</evidence>
<feature type="compositionally biased region" description="Polar residues" evidence="1">
    <location>
        <begin position="715"/>
        <end position="748"/>
    </location>
</feature>
<feature type="compositionally biased region" description="Polar residues" evidence="1">
    <location>
        <begin position="350"/>
        <end position="370"/>
    </location>
</feature>
<comment type="caution">
    <text evidence="3">The sequence shown here is derived from an EMBL/GenBank/DDBJ whole genome shotgun (WGS) entry which is preliminary data.</text>
</comment>
<feature type="region of interest" description="Disordered" evidence="1">
    <location>
        <begin position="824"/>
        <end position="844"/>
    </location>
</feature>
<dbReference type="InterPro" id="IPR000504">
    <property type="entry name" value="RRM_dom"/>
</dbReference>
<name>A0A401SND8_CHIPU</name>
<feature type="compositionally biased region" description="Acidic residues" evidence="1">
    <location>
        <begin position="54"/>
        <end position="71"/>
    </location>
</feature>
<dbReference type="SMART" id="SM00360">
    <property type="entry name" value="RRM"/>
    <property type="match status" value="1"/>
</dbReference>
<protein>
    <recommendedName>
        <fullName evidence="2">RRM domain-containing protein</fullName>
    </recommendedName>
</protein>
<accession>A0A401SND8</accession>
<dbReference type="OrthoDB" id="5990677at2759"/>
<gene>
    <name evidence="3" type="ORF">chiPu_0010375</name>
</gene>
<dbReference type="InterPro" id="IPR039878">
    <property type="entry name" value="RBM33"/>
</dbReference>
<feature type="region of interest" description="Disordered" evidence="1">
    <location>
        <begin position="562"/>
        <end position="610"/>
    </location>
</feature>
<feature type="compositionally biased region" description="Acidic residues" evidence="1">
    <location>
        <begin position="250"/>
        <end position="259"/>
    </location>
</feature>
<feature type="compositionally biased region" description="Low complexity" evidence="1">
    <location>
        <begin position="827"/>
        <end position="842"/>
    </location>
</feature>
<sequence>MACNTQEDEFDQLDKPGAERSRRRRATNEEWDSDLEDDLLSDDWGLSKKNQSDQSDEELDDNLLQSDDEGNESYQDVSIDMNASASFVGTSLELSKSVGDKSSEEVMHYADHDIDDENATLEVVEDAQGEMEGYVHDEYADEEEGVEYEDDTQLGDDQIDYPAEQGEEMYNDEVLDLEINDPLDDEFQDEDYTQFYATDQDMPEGLQTQDNEVYEEATAADTQEQVVEVAQEPEEAVKQIQEIEERKEVSDDEDEDDEESGRMRFKTERKEGTVIRLTDAARKRRNIPDTLELSDEAKAALREFEETERQRKQGKRGRRGGPSANFPFCDPRRESGRRRDQRPPLMQVPPSLQSPRTTMNSSEQQSGRGTLQQRRQPPPLLVPQRHPSTSEMPSGPPQQPEQQEQQNSETASVGVNSTVIPTQQPKNIHINPHFRGPVVTPVQVPLMPTPNQPRPAVGPQRFLSPPEFQPPIPVPANFNQPPRLPLQEPWRGPHPQEREPFFIGEPRFQGQHVFEQGSPPPPLMNNHAMSLQPPMVYSHPGSGFNQQGQHHMFPREAPIRTSLQPQGHMGMSPFNQPGPLNPRPFIPPRQQFPQGPGQPFPPSPHIQQNLQPPLQLQPLPQHQHNCSPQPIIPNAPHQFRPHLQILPTSVNDKRLQRPQRQNIMKPRHNIPGIQNMNKLPNQFQTSVQRNSNLRELPIAPHNSSVRHHRPLSAPAAQTTSVSGTKPTASIVTTSRVKQTAQSAPTLQGSPGVRVPQKNLQQKIKKQKPMSQDSTVIEPADEDEETRVYRLKIEEQKKLREEILKQKELRRQQQAGARKKELLERLAQQQQQQPPTAQQLSQPVNTSQALQNINTSTLQAVSLVQPNIKNRLFTKKPVTGTGTQQQFIKTHQTGNVIQVQAEMKKNINQIKQVRPAPLNPLQFPKVVQPKSVNLPGSSMQCGKVIVPSVKTPELKPGVKRTVMQRMNSGGGDGPHINPKIRVLKLPTMQGSENTGFSHPEVQSQQRQHQQHLQKQQPVRKVTLTKGAQQPQQRPQQQRQQSVPQLLGMTKNSANQQNRVIMQGRGTALPGQMGRGRMMQHKQNLRVVECRPQPCVVSIEGLSSSTTDFQLKNLLMSVGPIQDFKMMREQRKAIAKFREPAHASAFQQKFHRHMIDLSHINVALIMDE</sequence>
<evidence type="ECO:0000256" key="1">
    <source>
        <dbReference type="SAM" id="MobiDB-lite"/>
    </source>
</evidence>
<feature type="compositionally biased region" description="Basic and acidic residues" evidence="1">
    <location>
        <begin position="295"/>
        <end position="311"/>
    </location>
</feature>
<dbReference type="InterPro" id="IPR035979">
    <property type="entry name" value="RBD_domain_sf"/>
</dbReference>
<feature type="compositionally biased region" description="Acidic residues" evidence="1">
    <location>
        <begin position="1"/>
        <end position="11"/>
    </location>
</feature>
<keyword evidence="4" id="KW-1185">Reference proteome</keyword>
<feature type="compositionally biased region" description="Acidic residues" evidence="1">
    <location>
        <begin position="29"/>
        <end position="41"/>
    </location>
</feature>
<dbReference type="GO" id="GO:0003723">
    <property type="term" value="F:RNA binding"/>
    <property type="evidence" value="ECO:0007669"/>
    <property type="project" value="InterPro"/>
</dbReference>
<feature type="region of interest" description="Disordered" evidence="1">
    <location>
        <begin position="703"/>
        <end position="783"/>
    </location>
</feature>
<feature type="region of interest" description="Disordered" evidence="1">
    <location>
        <begin position="1"/>
        <end position="78"/>
    </location>
</feature>
<dbReference type="STRING" id="137246.A0A401SND8"/>
<feature type="domain" description="RRM" evidence="2">
    <location>
        <begin position="1094"/>
        <end position="1161"/>
    </location>
</feature>
<proteinExistence type="predicted"/>
<dbReference type="Proteomes" id="UP000287033">
    <property type="component" value="Unassembled WGS sequence"/>
</dbReference>
<feature type="compositionally biased region" description="Basic and acidic residues" evidence="1">
    <location>
        <begin position="330"/>
        <end position="342"/>
    </location>
</feature>
<feature type="compositionally biased region" description="Basic and acidic residues" evidence="1">
    <location>
        <begin position="260"/>
        <end position="273"/>
    </location>
</feature>
<organism evidence="3 4">
    <name type="scientific">Chiloscyllium punctatum</name>
    <name type="common">Brownbanded bambooshark</name>
    <name type="synonym">Hemiscyllium punctatum</name>
    <dbReference type="NCBI Taxonomy" id="137246"/>
    <lineage>
        <taxon>Eukaryota</taxon>
        <taxon>Metazoa</taxon>
        <taxon>Chordata</taxon>
        <taxon>Craniata</taxon>
        <taxon>Vertebrata</taxon>
        <taxon>Chondrichthyes</taxon>
        <taxon>Elasmobranchii</taxon>
        <taxon>Galeomorphii</taxon>
        <taxon>Galeoidea</taxon>
        <taxon>Orectolobiformes</taxon>
        <taxon>Hemiscylliidae</taxon>
        <taxon>Chiloscyllium</taxon>
    </lineage>
</organism>
<feature type="compositionally biased region" description="Low complexity" evidence="1">
    <location>
        <begin position="1001"/>
        <end position="1015"/>
    </location>
</feature>
<dbReference type="InterPro" id="IPR012677">
    <property type="entry name" value="Nucleotide-bd_a/b_plait_sf"/>
</dbReference>
<feature type="compositionally biased region" description="Low complexity" evidence="1">
    <location>
        <begin position="1027"/>
        <end position="1039"/>
    </location>
</feature>
<feature type="compositionally biased region" description="Basic and acidic residues" evidence="1">
    <location>
        <begin position="240"/>
        <end position="249"/>
    </location>
</feature>